<organism evidence="2 3">
    <name type="scientific">Necator americanus</name>
    <name type="common">Human hookworm</name>
    <dbReference type="NCBI Taxonomy" id="51031"/>
    <lineage>
        <taxon>Eukaryota</taxon>
        <taxon>Metazoa</taxon>
        <taxon>Ecdysozoa</taxon>
        <taxon>Nematoda</taxon>
        <taxon>Chromadorea</taxon>
        <taxon>Rhabditida</taxon>
        <taxon>Rhabditina</taxon>
        <taxon>Rhabditomorpha</taxon>
        <taxon>Strongyloidea</taxon>
        <taxon>Ancylostomatidae</taxon>
        <taxon>Bunostominae</taxon>
        <taxon>Necator</taxon>
    </lineage>
</organism>
<reference evidence="3" key="1">
    <citation type="journal article" date="2014" name="Nat. Genet.">
        <title>Genome of the human hookworm Necator americanus.</title>
        <authorList>
            <person name="Tang Y.T."/>
            <person name="Gao X."/>
            <person name="Rosa B.A."/>
            <person name="Abubucker S."/>
            <person name="Hallsworth-Pepin K."/>
            <person name="Martin J."/>
            <person name="Tyagi R."/>
            <person name="Heizer E."/>
            <person name="Zhang X."/>
            <person name="Bhonagiri-Palsikar V."/>
            <person name="Minx P."/>
            <person name="Warren W.C."/>
            <person name="Wang Q."/>
            <person name="Zhan B."/>
            <person name="Hotez P.J."/>
            <person name="Sternberg P.W."/>
            <person name="Dougall A."/>
            <person name="Gaze S.T."/>
            <person name="Mulvenna J."/>
            <person name="Sotillo J."/>
            <person name="Ranganathan S."/>
            <person name="Rabelo E.M."/>
            <person name="Wilson R.K."/>
            <person name="Felgner P.L."/>
            <person name="Bethony J."/>
            <person name="Hawdon J.M."/>
            <person name="Gasser R.B."/>
            <person name="Loukas A."/>
            <person name="Mitreva M."/>
        </authorList>
    </citation>
    <scope>NUCLEOTIDE SEQUENCE [LARGE SCALE GENOMIC DNA]</scope>
</reference>
<feature type="compositionally biased region" description="Pro residues" evidence="1">
    <location>
        <begin position="15"/>
        <end position="24"/>
    </location>
</feature>
<sequence length="73" mass="7960">MFSLLIRVAAVVPVSPPRPRPVSHPPSSSSQPHRLDFPNAFGRLRNIHRTTGVESLPRAFDLPDRCAGPPEPG</sequence>
<evidence type="ECO:0000256" key="1">
    <source>
        <dbReference type="SAM" id="MobiDB-lite"/>
    </source>
</evidence>
<proteinExistence type="predicted"/>
<name>W2T4L8_NECAM</name>
<gene>
    <name evidence="2" type="ORF">NECAME_00500</name>
</gene>
<evidence type="ECO:0000313" key="3">
    <source>
        <dbReference type="Proteomes" id="UP000053676"/>
    </source>
</evidence>
<keyword evidence="3" id="KW-1185">Reference proteome</keyword>
<dbReference type="EMBL" id="KI660200">
    <property type="protein sequence ID" value="ETN76975.1"/>
    <property type="molecule type" value="Genomic_DNA"/>
</dbReference>
<accession>W2T4L8</accession>
<evidence type="ECO:0000313" key="2">
    <source>
        <dbReference type="EMBL" id="ETN76975.1"/>
    </source>
</evidence>
<dbReference type="AlphaFoldDB" id="W2T4L8"/>
<feature type="region of interest" description="Disordered" evidence="1">
    <location>
        <begin position="15"/>
        <end position="36"/>
    </location>
</feature>
<protein>
    <submittedName>
        <fullName evidence="2">Uncharacterized protein</fullName>
    </submittedName>
</protein>
<dbReference type="Proteomes" id="UP000053676">
    <property type="component" value="Unassembled WGS sequence"/>
</dbReference>
<dbReference type="KEGG" id="nai:NECAME_00500"/>